<dbReference type="PANTHER" id="PTHR30203:SF24">
    <property type="entry name" value="BLR4935 PROTEIN"/>
    <property type="match status" value="1"/>
</dbReference>
<dbReference type="InterPro" id="IPR010131">
    <property type="entry name" value="MdtP/NodT-like"/>
</dbReference>
<keyword evidence="5" id="KW-1185">Reference proteome</keyword>
<dbReference type="RefSeq" id="WP_208008706.1">
    <property type="nucleotide sequence ID" value="NZ_CP071796.1"/>
</dbReference>
<evidence type="ECO:0000313" key="4">
    <source>
        <dbReference type="EMBL" id="QTD44956.1"/>
    </source>
</evidence>
<evidence type="ECO:0000256" key="3">
    <source>
        <dbReference type="SAM" id="SignalP"/>
    </source>
</evidence>
<feature type="chain" id="PRO_5037110811" evidence="3">
    <location>
        <begin position="40"/>
        <end position="455"/>
    </location>
</feature>
<dbReference type="InterPro" id="IPR003423">
    <property type="entry name" value="OMP_efflux"/>
</dbReference>
<comment type="similarity">
    <text evidence="1">Belongs to the outer membrane factor (OMF) (TC 1.B.17) family.</text>
</comment>
<dbReference type="KEGG" id="otd:J1M35_18195"/>
<name>A0A975H378_9BURK</name>
<dbReference type="Proteomes" id="UP000663903">
    <property type="component" value="Chromosome"/>
</dbReference>
<evidence type="ECO:0000256" key="2">
    <source>
        <dbReference type="SAM" id="Coils"/>
    </source>
</evidence>
<keyword evidence="3" id="KW-0732">Signal</keyword>
<reference evidence="4" key="1">
    <citation type="submission" date="2021-03" db="EMBL/GenBank/DDBJ databases">
        <title>Ottowia sp. 27C isolated from the cloaca of a Giant Asian pond turtle (Heosemys grandis).</title>
        <authorList>
            <person name="Spergser J."/>
            <person name="Busse H.-J."/>
        </authorList>
    </citation>
    <scope>NUCLEOTIDE SEQUENCE</scope>
    <source>
        <strain evidence="4">27C</strain>
    </source>
</reference>
<dbReference type="GO" id="GO:0015562">
    <property type="term" value="F:efflux transmembrane transporter activity"/>
    <property type="evidence" value="ECO:0007669"/>
    <property type="project" value="InterPro"/>
</dbReference>
<dbReference type="EMBL" id="CP071796">
    <property type="protein sequence ID" value="QTD44956.1"/>
    <property type="molecule type" value="Genomic_DNA"/>
</dbReference>
<dbReference type="SUPFAM" id="SSF56954">
    <property type="entry name" value="Outer membrane efflux proteins (OEP)"/>
    <property type="match status" value="1"/>
</dbReference>
<gene>
    <name evidence="4" type="ORF">J1M35_18195</name>
</gene>
<evidence type="ECO:0000313" key="5">
    <source>
        <dbReference type="Proteomes" id="UP000663903"/>
    </source>
</evidence>
<dbReference type="AlphaFoldDB" id="A0A975H378"/>
<keyword evidence="2" id="KW-0175">Coiled coil</keyword>
<feature type="coiled-coil region" evidence="2">
    <location>
        <begin position="338"/>
        <end position="383"/>
    </location>
</feature>
<dbReference type="Pfam" id="PF02321">
    <property type="entry name" value="OEP"/>
    <property type="match status" value="2"/>
</dbReference>
<protein>
    <submittedName>
        <fullName evidence="4">TolC family protein</fullName>
    </submittedName>
</protein>
<dbReference type="Gene3D" id="1.20.1600.10">
    <property type="entry name" value="Outer membrane efflux proteins (OEP)"/>
    <property type="match status" value="1"/>
</dbReference>
<accession>A0A975H378</accession>
<proteinExistence type="inferred from homology"/>
<dbReference type="PANTHER" id="PTHR30203">
    <property type="entry name" value="OUTER MEMBRANE CATION EFFLUX PROTEIN"/>
    <property type="match status" value="1"/>
</dbReference>
<organism evidence="4 5">
    <name type="scientific">Ottowia testudinis</name>
    <dbReference type="NCBI Taxonomy" id="2816950"/>
    <lineage>
        <taxon>Bacteria</taxon>
        <taxon>Pseudomonadati</taxon>
        <taxon>Pseudomonadota</taxon>
        <taxon>Betaproteobacteria</taxon>
        <taxon>Burkholderiales</taxon>
        <taxon>Comamonadaceae</taxon>
        <taxon>Ottowia</taxon>
    </lineage>
</organism>
<evidence type="ECO:0000256" key="1">
    <source>
        <dbReference type="ARBA" id="ARBA00007613"/>
    </source>
</evidence>
<feature type="signal peptide" evidence="3">
    <location>
        <begin position="1"/>
        <end position="39"/>
    </location>
</feature>
<sequence length="455" mass="49253">MLKSYQNHKRRKSVSVLRTSRVAVAASLLVALTVGAAFAQALPAAQDNHPAARSGLKSEAATILTLQKAIDLALDSNLDLAVARREIEATQGQIIQGQARPNPELAYTLEDATAKSRAHGVQISLPVEMGGKRAARIAAAERGRDIAVEELNLRRVEIRAAVVAAFFEALAAQERAALAEAGVDLAKRATDAVAKRVAAGKVSPVEETKARVAEAGVRVELAQAQSEQRSARARLSSLLGSNPPRFAFVVGNVDQLPATPSLDDIQQRLAVSPTVRRAQLEIEQRRSLLELERSKRNSDLNVSVGVKRVKDANEQSRSQLMLGVSVPLPLFDRNQGNLLEALKREDKARDELQALNMRVSTDVLQARERLESIRGEVDVLQRDVLPGAKSAYDAATVGFENGKFNFLEVLDAQRTYFAAKSQYLKALAEAHRTAADIDRVLGEPGANATQPAKKE</sequence>